<keyword evidence="1" id="KW-0472">Membrane</keyword>
<evidence type="ECO:0000256" key="1">
    <source>
        <dbReference type="SAM" id="Phobius"/>
    </source>
</evidence>
<keyword evidence="3" id="KW-1185">Reference proteome</keyword>
<feature type="transmembrane region" description="Helical" evidence="1">
    <location>
        <begin position="6"/>
        <end position="27"/>
    </location>
</feature>
<sequence>MPSRGAVNLYSILNATGVHLVVLFFPLQFRNKPFSLALSSSPFQPGLSSHAFSIQGRAFPHPGPGSSSFFPHPLKKTPFKHQGWIHNTPLVPSYWQITNVSLGLSRPICALHTNTHPGRLAQGAIIPCPTSGHTCPSRHLFLLSPSLNTRKDDMILLRQASPIVNGAPALLYHYGDPSECRHSPSSDIKQ</sequence>
<accession>A0A8X6S9B4</accession>
<proteinExistence type="predicted"/>
<dbReference type="Proteomes" id="UP000887159">
    <property type="component" value="Unassembled WGS sequence"/>
</dbReference>
<organism evidence="2 3">
    <name type="scientific">Trichonephila clavipes</name>
    <name type="common">Golden silk orbweaver</name>
    <name type="synonym">Nephila clavipes</name>
    <dbReference type="NCBI Taxonomy" id="2585209"/>
    <lineage>
        <taxon>Eukaryota</taxon>
        <taxon>Metazoa</taxon>
        <taxon>Ecdysozoa</taxon>
        <taxon>Arthropoda</taxon>
        <taxon>Chelicerata</taxon>
        <taxon>Arachnida</taxon>
        <taxon>Araneae</taxon>
        <taxon>Araneomorphae</taxon>
        <taxon>Entelegynae</taxon>
        <taxon>Araneoidea</taxon>
        <taxon>Nephilidae</taxon>
        <taxon>Trichonephila</taxon>
    </lineage>
</organism>
<evidence type="ECO:0000313" key="2">
    <source>
        <dbReference type="EMBL" id="GFY05187.1"/>
    </source>
</evidence>
<reference evidence="2" key="1">
    <citation type="submission" date="2020-08" db="EMBL/GenBank/DDBJ databases">
        <title>Multicomponent nature underlies the extraordinary mechanical properties of spider dragline silk.</title>
        <authorList>
            <person name="Kono N."/>
            <person name="Nakamura H."/>
            <person name="Mori M."/>
            <person name="Yoshida Y."/>
            <person name="Ohtoshi R."/>
            <person name="Malay A.D."/>
            <person name="Moran D.A.P."/>
            <person name="Tomita M."/>
            <person name="Numata K."/>
            <person name="Arakawa K."/>
        </authorList>
    </citation>
    <scope>NUCLEOTIDE SEQUENCE</scope>
</reference>
<protein>
    <submittedName>
        <fullName evidence="2">Uncharacterized protein</fullName>
    </submittedName>
</protein>
<gene>
    <name evidence="2" type="ORF">TNCV_2206331</name>
</gene>
<evidence type="ECO:0000313" key="3">
    <source>
        <dbReference type="Proteomes" id="UP000887159"/>
    </source>
</evidence>
<keyword evidence="1" id="KW-0812">Transmembrane</keyword>
<dbReference type="EMBL" id="BMAU01021250">
    <property type="protein sequence ID" value="GFY05187.1"/>
    <property type="molecule type" value="Genomic_DNA"/>
</dbReference>
<name>A0A8X6S9B4_TRICX</name>
<comment type="caution">
    <text evidence="2">The sequence shown here is derived from an EMBL/GenBank/DDBJ whole genome shotgun (WGS) entry which is preliminary data.</text>
</comment>
<dbReference type="AlphaFoldDB" id="A0A8X6S9B4"/>
<keyword evidence="1" id="KW-1133">Transmembrane helix</keyword>